<organism evidence="4 5">
    <name type="scientific">Cytospora schulzeri</name>
    <dbReference type="NCBI Taxonomy" id="448051"/>
    <lineage>
        <taxon>Eukaryota</taxon>
        <taxon>Fungi</taxon>
        <taxon>Dikarya</taxon>
        <taxon>Ascomycota</taxon>
        <taxon>Pezizomycotina</taxon>
        <taxon>Sordariomycetes</taxon>
        <taxon>Sordariomycetidae</taxon>
        <taxon>Diaporthales</taxon>
        <taxon>Cytosporaceae</taxon>
        <taxon>Cytospora</taxon>
    </lineage>
</organism>
<evidence type="ECO:0000256" key="1">
    <source>
        <dbReference type="SAM" id="MobiDB-lite"/>
    </source>
</evidence>
<keyword evidence="5" id="KW-1185">Reference proteome</keyword>
<gene>
    <name evidence="4" type="ORF">VMCG_05866</name>
</gene>
<dbReference type="OrthoDB" id="121380at2759"/>
<feature type="domain" description="Intradiol ring-cleavage dioxygenases" evidence="3">
    <location>
        <begin position="116"/>
        <end position="232"/>
    </location>
</feature>
<dbReference type="GO" id="GO:0008199">
    <property type="term" value="F:ferric iron binding"/>
    <property type="evidence" value="ECO:0007669"/>
    <property type="project" value="InterPro"/>
</dbReference>
<name>A0A423WDK0_9PEZI</name>
<keyword evidence="2" id="KW-0732">Signal</keyword>
<protein>
    <recommendedName>
        <fullName evidence="3">Intradiol ring-cleavage dioxygenases domain-containing protein</fullName>
    </recommendedName>
</protein>
<feature type="chain" id="PRO_5018979183" description="Intradiol ring-cleavage dioxygenases domain-containing protein" evidence="2">
    <location>
        <begin position="19"/>
        <end position="367"/>
    </location>
</feature>
<dbReference type="PANTHER" id="PTHR34315">
    <property type="match status" value="1"/>
</dbReference>
<accession>A0A423WDK0</accession>
<feature type="compositionally biased region" description="Gly residues" evidence="1">
    <location>
        <begin position="333"/>
        <end position="367"/>
    </location>
</feature>
<proteinExistence type="predicted"/>
<feature type="region of interest" description="Disordered" evidence="1">
    <location>
        <begin position="332"/>
        <end position="367"/>
    </location>
</feature>
<dbReference type="SUPFAM" id="SSF49482">
    <property type="entry name" value="Aromatic compound dioxygenase"/>
    <property type="match status" value="1"/>
</dbReference>
<evidence type="ECO:0000313" key="4">
    <source>
        <dbReference type="EMBL" id="ROW01372.1"/>
    </source>
</evidence>
<feature type="signal peptide" evidence="2">
    <location>
        <begin position="1"/>
        <end position="18"/>
    </location>
</feature>
<evidence type="ECO:0000256" key="2">
    <source>
        <dbReference type="SAM" id="SignalP"/>
    </source>
</evidence>
<dbReference type="GO" id="GO:0016702">
    <property type="term" value="F:oxidoreductase activity, acting on single donors with incorporation of molecular oxygen, incorporation of two atoms of oxygen"/>
    <property type="evidence" value="ECO:0007669"/>
    <property type="project" value="InterPro"/>
</dbReference>
<evidence type="ECO:0000313" key="5">
    <source>
        <dbReference type="Proteomes" id="UP000283895"/>
    </source>
</evidence>
<reference evidence="4 5" key="1">
    <citation type="submission" date="2015-09" db="EMBL/GenBank/DDBJ databases">
        <title>Host preference determinants of Valsa canker pathogens revealed by comparative genomics.</title>
        <authorList>
            <person name="Yin Z."/>
            <person name="Huang L."/>
        </authorList>
    </citation>
    <scope>NUCLEOTIDE SEQUENCE [LARGE SCALE GENOMIC DNA]</scope>
    <source>
        <strain evidence="4 5">03-1</strain>
    </source>
</reference>
<dbReference type="PANTHER" id="PTHR34315:SF1">
    <property type="entry name" value="INTRADIOL RING-CLEAVAGE DIOXYGENASES DOMAIN-CONTAINING PROTEIN-RELATED"/>
    <property type="match status" value="1"/>
</dbReference>
<comment type="caution">
    <text evidence="4">The sequence shown here is derived from an EMBL/GenBank/DDBJ whole genome shotgun (WGS) entry which is preliminary data.</text>
</comment>
<dbReference type="InterPro" id="IPR000627">
    <property type="entry name" value="Intradiol_dOase_C"/>
</dbReference>
<dbReference type="Proteomes" id="UP000283895">
    <property type="component" value="Unassembled WGS sequence"/>
</dbReference>
<sequence>MRFSTFLVNALAAAMVSAHGNHDIKREQFMRRTLLEHTKKDLSHCADKIRRNGLEARNVQRRANQLAALQEKKGILKTREAVDGTHLSTANYTVTTPEETIFSTNNSCVLSPEVTEGPYYVAGEYIRTDVTEGQAGVPLHIEVQVLDVNTCEPVTDVYTEIWHCNSTGVYSGVSAANNGASDTDTSNLDATFLRGVQETDSDGVVTFDTLFPGHYTGRTGHIHVLVHPNATAQANGTVLDTTASHVGQIFFDQDLITEVEATATYSANNQPLTTNDEDSILQQEAESSDPYLEYVLLGDSVEDGLLGWLAFGIDPSLSKEVSAAATLYETGGVSSGNSGGGGPGGPGGGGGTGPFGGGGGGWPFGNN</sequence>
<dbReference type="Pfam" id="PF00775">
    <property type="entry name" value="Dioxygenase_C"/>
    <property type="match status" value="1"/>
</dbReference>
<dbReference type="EMBL" id="LKEA01000019">
    <property type="protein sequence ID" value="ROW01372.1"/>
    <property type="molecule type" value="Genomic_DNA"/>
</dbReference>
<dbReference type="STRING" id="356882.A0A423WDK0"/>
<dbReference type="InterPro" id="IPR015889">
    <property type="entry name" value="Intradiol_dOase_core"/>
</dbReference>
<evidence type="ECO:0000259" key="3">
    <source>
        <dbReference type="Pfam" id="PF00775"/>
    </source>
</evidence>
<dbReference type="AlphaFoldDB" id="A0A423WDK0"/>
<dbReference type="Gene3D" id="2.60.130.10">
    <property type="entry name" value="Aromatic compound dioxygenase"/>
    <property type="match status" value="1"/>
</dbReference>
<dbReference type="CDD" id="cd03457">
    <property type="entry name" value="intradiol_dioxygenase_like"/>
    <property type="match status" value="1"/>
</dbReference>